<gene>
    <name evidence="6" type="ORF">FHW18_000075</name>
</gene>
<dbReference type="Gene3D" id="3.30.450.40">
    <property type="match status" value="1"/>
</dbReference>
<accession>A0A7Y9LID0</accession>
<organism evidence="6 7">
    <name type="scientific">Pigmentiphaga litoralis</name>
    <dbReference type="NCBI Taxonomy" id="516702"/>
    <lineage>
        <taxon>Bacteria</taxon>
        <taxon>Pseudomonadati</taxon>
        <taxon>Pseudomonadota</taxon>
        <taxon>Betaproteobacteria</taxon>
        <taxon>Burkholderiales</taxon>
        <taxon>Alcaligenaceae</taxon>
        <taxon>Pigmentiphaga</taxon>
    </lineage>
</organism>
<evidence type="ECO:0000256" key="2">
    <source>
        <dbReference type="ARBA" id="ARBA00023125"/>
    </source>
</evidence>
<keyword evidence="1" id="KW-0805">Transcription regulation</keyword>
<evidence type="ECO:0000256" key="3">
    <source>
        <dbReference type="ARBA" id="ARBA00023163"/>
    </source>
</evidence>
<dbReference type="InterPro" id="IPR029016">
    <property type="entry name" value="GAF-like_dom_sf"/>
</dbReference>
<dbReference type="Proteomes" id="UP000542125">
    <property type="component" value="Unassembled WGS sequence"/>
</dbReference>
<feature type="domain" description="HTH iclR-type" evidence="4">
    <location>
        <begin position="11"/>
        <end position="73"/>
    </location>
</feature>
<dbReference type="SUPFAM" id="SSF55781">
    <property type="entry name" value="GAF domain-like"/>
    <property type="match status" value="1"/>
</dbReference>
<dbReference type="Pfam" id="PF01614">
    <property type="entry name" value="IclR_C"/>
    <property type="match status" value="1"/>
</dbReference>
<reference evidence="6 7" key="1">
    <citation type="submission" date="2020-07" db="EMBL/GenBank/DDBJ databases">
        <title>Genomic Encyclopedia of Type Strains, Phase IV (KMG-V): Genome sequencing to study the core and pangenomes of soil and plant-associated prokaryotes.</title>
        <authorList>
            <person name="Whitman W."/>
        </authorList>
    </citation>
    <scope>NUCLEOTIDE SEQUENCE [LARGE SCALE GENOMIC DNA]</scope>
    <source>
        <strain evidence="6 7">SAS40</strain>
    </source>
</reference>
<dbReference type="InterPro" id="IPR014757">
    <property type="entry name" value="Tscrpt_reg_IclR_C"/>
</dbReference>
<feature type="domain" description="IclR-ED" evidence="5">
    <location>
        <begin position="74"/>
        <end position="254"/>
    </location>
</feature>
<proteinExistence type="predicted"/>
<dbReference type="SUPFAM" id="SSF46785">
    <property type="entry name" value="Winged helix' DNA-binding domain"/>
    <property type="match status" value="1"/>
</dbReference>
<evidence type="ECO:0000256" key="1">
    <source>
        <dbReference type="ARBA" id="ARBA00023015"/>
    </source>
</evidence>
<dbReference type="PROSITE" id="PS51077">
    <property type="entry name" value="HTH_ICLR"/>
    <property type="match status" value="1"/>
</dbReference>
<sequence length="263" mass="28463">MTDRSELNARYPSFERIVDMWLAFVKPDVVLTASAIARKFGTSRSSTYRYLQILRDRGLIEDIDGNGTYRLASGFVNLVRTCEDPASSAAIAEVYINQLAAATGETALFTTRMGDRVFCSLSVESRQAVRVSAEPVSNTPLFAGSSAKVHLAYMTDAERARMLPRHRLPNQTAVEPKTLEQLLQRIRDQGYAISDGEIEAGVRSVSAPAFFPSGALLGAVTIAAPAYRLQDAALKQAVLHVVAAARHITEVAAGSPLHRANAA</sequence>
<keyword evidence="3" id="KW-0804">Transcription</keyword>
<dbReference type="PANTHER" id="PTHR30136:SF24">
    <property type="entry name" value="HTH-TYPE TRANSCRIPTIONAL REPRESSOR ALLR"/>
    <property type="match status" value="1"/>
</dbReference>
<evidence type="ECO:0000313" key="6">
    <source>
        <dbReference type="EMBL" id="NYE80804.1"/>
    </source>
</evidence>
<dbReference type="EMBL" id="JACBYR010000001">
    <property type="protein sequence ID" value="NYE80804.1"/>
    <property type="molecule type" value="Genomic_DNA"/>
</dbReference>
<dbReference type="AlphaFoldDB" id="A0A7Y9LID0"/>
<dbReference type="Gene3D" id="1.10.10.10">
    <property type="entry name" value="Winged helix-like DNA-binding domain superfamily/Winged helix DNA-binding domain"/>
    <property type="match status" value="1"/>
</dbReference>
<keyword evidence="2 6" id="KW-0238">DNA-binding</keyword>
<evidence type="ECO:0000313" key="7">
    <source>
        <dbReference type="Proteomes" id="UP000542125"/>
    </source>
</evidence>
<dbReference type="Pfam" id="PF09339">
    <property type="entry name" value="HTH_IclR"/>
    <property type="match status" value="1"/>
</dbReference>
<evidence type="ECO:0000259" key="5">
    <source>
        <dbReference type="PROSITE" id="PS51078"/>
    </source>
</evidence>
<name>A0A7Y9LID0_9BURK</name>
<dbReference type="RefSeq" id="WP_179582265.1">
    <property type="nucleotide sequence ID" value="NZ_JACBYR010000001.1"/>
</dbReference>
<dbReference type="GO" id="GO:0045892">
    <property type="term" value="P:negative regulation of DNA-templated transcription"/>
    <property type="evidence" value="ECO:0007669"/>
    <property type="project" value="TreeGrafter"/>
</dbReference>
<dbReference type="PROSITE" id="PS51078">
    <property type="entry name" value="ICLR_ED"/>
    <property type="match status" value="1"/>
</dbReference>
<comment type="caution">
    <text evidence="6">The sequence shown here is derived from an EMBL/GenBank/DDBJ whole genome shotgun (WGS) entry which is preliminary data.</text>
</comment>
<dbReference type="InterPro" id="IPR036390">
    <property type="entry name" value="WH_DNA-bd_sf"/>
</dbReference>
<protein>
    <submittedName>
        <fullName evidence="6">DNA-binding IclR family transcriptional regulator</fullName>
    </submittedName>
</protein>
<evidence type="ECO:0000259" key="4">
    <source>
        <dbReference type="PROSITE" id="PS51077"/>
    </source>
</evidence>
<dbReference type="InterPro" id="IPR036388">
    <property type="entry name" value="WH-like_DNA-bd_sf"/>
</dbReference>
<dbReference type="GO" id="GO:0003677">
    <property type="term" value="F:DNA binding"/>
    <property type="evidence" value="ECO:0007669"/>
    <property type="project" value="UniProtKB-KW"/>
</dbReference>
<dbReference type="InterPro" id="IPR050707">
    <property type="entry name" value="HTH_MetabolicPath_Reg"/>
</dbReference>
<keyword evidence="7" id="KW-1185">Reference proteome</keyword>
<dbReference type="GO" id="GO:0003700">
    <property type="term" value="F:DNA-binding transcription factor activity"/>
    <property type="evidence" value="ECO:0007669"/>
    <property type="project" value="TreeGrafter"/>
</dbReference>
<dbReference type="PANTHER" id="PTHR30136">
    <property type="entry name" value="HELIX-TURN-HELIX TRANSCRIPTIONAL REGULATOR, ICLR FAMILY"/>
    <property type="match status" value="1"/>
</dbReference>
<dbReference type="InterPro" id="IPR005471">
    <property type="entry name" value="Tscrpt_reg_IclR_N"/>
</dbReference>